<dbReference type="Gene3D" id="6.10.250.600">
    <property type="match status" value="1"/>
</dbReference>
<gene>
    <name evidence="2" type="ORF">LCGC14_0056780</name>
</gene>
<dbReference type="AlphaFoldDB" id="A0A0F9VSQ7"/>
<dbReference type="EMBL" id="LAZR01000013">
    <property type="protein sequence ID" value="KKO07110.1"/>
    <property type="molecule type" value="Genomic_DNA"/>
</dbReference>
<organism evidence="2">
    <name type="scientific">marine sediment metagenome</name>
    <dbReference type="NCBI Taxonomy" id="412755"/>
    <lineage>
        <taxon>unclassified sequences</taxon>
        <taxon>metagenomes</taxon>
        <taxon>ecological metagenomes</taxon>
    </lineage>
</organism>
<name>A0A0F9VSQ7_9ZZZZ</name>
<accession>A0A0F9VSQ7</accession>
<evidence type="ECO:0000259" key="1">
    <source>
        <dbReference type="Pfam" id="PF18158"/>
    </source>
</evidence>
<evidence type="ECO:0000313" key="2">
    <source>
        <dbReference type="EMBL" id="KKO07110.1"/>
    </source>
</evidence>
<sequence>MLAISTVIIMTQPYPLADKLLASTHRVENQPPPLENYNSYTADRVLQEGVKREGITDDTSLKTFGFWAGSAKAIALGFDANRYPPQLVTHDQQGHRIDLR</sequence>
<reference evidence="2" key="1">
    <citation type="journal article" date="2015" name="Nature">
        <title>Complex archaea that bridge the gap between prokaryotes and eukaryotes.</title>
        <authorList>
            <person name="Spang A."/>
            <person name="Saw J.H."/>
            <person name="Jorgensen S.L."/>
            <person name="Zaremba-Niedzwiedzka K."/>
            <person name="Martijn J."/>
            <person name="Lind A.E."/>
            <person name="van Eijk R."/>
            <person name="Schleper C."/>
            <person name="Guy L."/>
            <person name="Ettema T.J."/>
        </authorList>
    </citation>
    <scope>NUCLEOTIDE SEQUENCE</scope>
</reference>
<proteinExistence type="predicted"/>
<comment type="caution">
    <text evidence="2">The sequence shown here is derived from an EMBL/GenBank/DDBJ whole genome shotgun (WGS) entry which is preliminary data.</text>
</comment>
<dbReference type="InterPro" id="IPR041504">
    <property type="entry name" value="AidB_N"/>
</dbReference>
<feature type="domain" description="Adaptive response protein AidB N-terminal" evidence="1">
    <location>
        <begin position="29"/>
        <end position="98"/>
    </location>
</feature>
<dbReference type="Pfam" id="PF18158">
    <property type="entry name" value="AidB_N"/>
    <property type="match status" value="1"/>
</dbReference>
<protein>
    <recommendedName>
        <fullName evidence="1">Adaptive response protein AidB N-terminal domain-containing protein</fullName>
    </recommendedName>
</protein>